<dbReference type="HOGENOM" id="CLU_1957261_0_0_5"/>
<protein>
    <submittedName>
        <fullName evidence="1">Uncharacterized protein</fullName>
    </submittedName>
</protein>
<evidence type="ECO:0000313" key="2">
    <source>
        <dbReference type="Proteomes" id="UP000001953"/>
    </source>
</evidence>
<geneLocation type="plasmid" evidence="2">
    <name>pNITHX1</name>
</geneLocation>
<evidence type="ECO:0000313" key="1">
    <source>
        <dbReference type="EMBL" id="ABE64846.1"/>
    </source>
</evidence>
<dbReference type="KEGG" id="nha:Nham_4230"/>
<dbReference type="Proteomes" id="UP000001953">
    <property type="component" value="Plasmid 1"/>
</dbReference>
<name>Q1QG01_NITHX</name>
<accession>Q1QG01</accession>
<sequence>MSRALLILGAGFLARYSALLSGRKPPSGSVCIVAATGTIVREVKIASDPEALVRYFDELELPVGRIGLEAGLLSQWLHAGLMAARRSSSRPKRTLSAIRFGGPTRSLRVSQVCRARFSAESRVLCSLW</sequence>
<proteinExistence type="predicted"/>
<organism evidence="1 2">
    <name type="scientific">Nitrobacter hamburgensis (strain DSM 10229 / NCIMB 13809 / X14)</name>
    <dbReference type="NCBI Taxonomy" id="323097"/>
    <lineage>
        <taxon>Bacteria</taxon>
        <taxon>Pseudomonadati</taxon>
        <taxon>Pseudomonadota</taxon>
        <taxon>Alphaproteobacteria</taxon>
        <taxon>Hyphomicrobiales</taxon>
        <taxon>Nitrobacteraceae</taxon>
        <taxon>Nitrobacter</taxon>
    </lineage>
</organism>
<reference evidence="2" key="1">
    <citation type="submission" date="2006-03" db="EMBL/GenBank/DDBJ databases">
        <title>Complete sequence of plasmid 1 of Nitrobacter hamburgensis X14.</title>
        <authorList>
            <consortium name="US DOE Joint Genome Institute"/>
            <person name="Copeland A."/>
            <person name="Lucas S."/>
            <person name="Lapidus A."/>
            <person name="Barry K."/>
            <person name="Detter J.C."/>
            <person name="Glavina del Rio T."/>
            <person name="Hammon N."/>
            <person name="Israni S."/>
            <person name="Dalin E."/>
            <person name="Tice H."/>
            <person name="Pitluck S."/>
            <person name="Chain P."/>
            <person name="Malfatti S."/>
            <person name="Shin M."/>
            <person name="Vergez L."/>
            <person name="Schmutz J."/>
            <person name="Larimer F."/>
            <person name="Land M."/>
            <person name="Hauser L."/>
            <person name="Kyrpides N."/>
            <person name="Ivanova N."/>
            <person name="Ward B."/>
            <person name="Arp D."/>
            <person name="Klotz M."/>
            <person name="Stein L."/>
            <person name="O'Mullan G."/>
            <person name="Starkenburg S."/>
            <person name="Sayavedra L."/>
            <person name="Poret-Peterson A.T."/>
            <person name="Gentry M.E."/>
            <person name="Bruce D."/>
            <person name="Richardson P."/>
        </authorList>
    </citation>
    <scope>NUCLEOTIDE SEQUENCE [LARGE SCALE GENOMIC DNA]</scope>
    <source>
        <strain evidence="2">DSM 10229 / NCIMB 13809 / X14</strain>
        <plasmid evidence="2">Plasmid pNITHX1</plasmid>
    </source>
</reference>
<keyword evidence="1" id="KW-0614">Plasmid</keyword>
<dbReference type="AlphaFoldDB" id="Q1QG01"/>
<dbReference type="EMBL" id="CP000320">
    <property type="protein sequence ID" value="ABE64846.1"/>
    <property type="molecule type" value="Genomic_DNA"/>
</dbReference>
<keyword evidence="2" id="KW-1185">Reference proteome</keyword>
<gene>
    <name evidence="1" type="ordered locus">Nham_4230</name>
</gene>